<dbReference type="Proteomes" id="UP000297703">
    <property type="component" value="Unassembled WGS sequence"/>
</dbReference>
<dbReference type="STRING" id="55544.A0A4D9ED57"/>
<sequence>MKNVACGGAWEGFAETMKPEHLLCLLLSCFPLPEAACKPLKADCTLIKCSPCPDQHTAVTSENNCCAICAPPCSCPDYQQFECAMQGYEDGNVPVGKSFHIDFATQLCTCVSTGNISCASVCPTVSPTCKETGSPPDGCPQCVCPIDNDRSVTAGSTIPRDSEICVCPPEGGKLLCTPTTPLQSNNE</sequence>
<evidence type="ECO:0000313" key="1">
    <source>
        <dbReference type="EMBL" id="TFK05618.1"/>
    </source>
</evidence>
<reference evidence="1 2" key="1">
    <citation type="submission" date="2019-04" db="EMBL/GenBank/DDBJ databases">
        <title>Draft genome of the big-headed turtle Platysternon megacephalum.</title>
        <authorList>
            <person name="Gong S."/>
        </authorList>
    </citation>
    <scope>NUCLEOTIDE SEQUENCE [LARGE SCALE GENOMIC DNA]</scope>
    <source>
        <strain evidence="1">DO16091913</strain>
        <tissue evidence="1">Muscle</tissue>
    </source>
</reference>
<accession>A0A4D9ED57</accession>
<organism evidence="1 2">
    <name type="scientific">Platysternon megacephalum</name>
    <name type="common">big-headed turtle</name>
    <dbReference type="NCBI Taxonomy" id="55544"/>
    <lineage>
        <taxon>Eukaryota</taxon>
        <taxon>Metazoa</taxon>
        <taxon>Chordata</taxon>
        <taxon>Craniata</taxon>
        <taxon>Vertebrata</taxon>
        <taxon>Euteleostomi</taxon>
        <taxon>Archelosauria</taxon>
        <taxon>Testudinata</taxon>
        <taxon>Testudines</taxon>
        <taxon>Cryptodira</taxon>
        <taxon>Durocryptodira</taxon>
        <taxon>Testudinoidea</taxon>
        <taxon>Platysternidae</taxon>
        <taxon>Platysternon</taxon>
    </lineage>
</organism>
<protein>
    <submittedName>
        <fullName evidence="1">Neurexin-1-beta-like</fullName>
    </submittedName>
</protein>
<gene>
    <name evidence="1" type="ORF">DR999_PMT11773</name>
</gene>
<dbReference type="OrthoDB" id="9217649at2759"/>
<keyword evidence="2" id="KW-1185">Reference proteome</keyword>
<name>A0A4D9ED57_9SAUR</name>
<proteinExistence type="predicted"/>
<evidence type="ECO:0000313" key="2">
    <source>
        <dbReference type="Proteomes" id="UP000297703"/>
    </source>
</evidence>
<reference evidence="1 2" key="2">
    <citation type="submission" date="2019-04" db="EMBL/GenBank/DDBJ databases">
        <title>The genome sequence of big-headed turtle.</title>
        <authorList>
            <person name="Gong S."/>
        </authorList>
    </citation>
    <scope>NUCLEOTIDE SEQUENCE [LARGE SCALE GENOMIC DNA]</scope>
    <source>
        <strain evidence="1">DO16091913</strain>
        <tissue evidence="1">Muscle</tissue>
    </source>
</reference>
<comment type="caution">
    <text evidence="1">The sequence shown here is derived from an EMBL/GenBank/DDBJ whole genome shotgun (WGS) entry which is preliminary data.</text>
</comment>
<dbReference type="EMBL" id="QXTE01000111">
    <property type="protein sequence ID" value="TFK05618.1"/>
    <property type="molecule type" value="Genomic_DNA"/>
</dbReference>
<dbReference type="AlphaFoldDB" id="A0A4D9ED57"/>